<organism evidence="2 3">
    <name type="scientific">Rhizobium oryzicola</name>
    <dbReference type="NCBI Taxonomy" id="1232668"/>
    <lineage>
        <taxon>Bacteria</taxon>
        <taxon>Pseudomonadati</taxon>
        <taxon>Pseudomonadota</taxon>
        <taxon>Alphaproteobacteria</taxon>
        <taxon>Hyphomicrobiales</taxon>
        <taxon>Rhizobiaceae</taxon>
        <taxon>Rhizobium/Agrobacterium group</taxon>
        <taxon>Rhizobium</taxon>
    </lineage>
</organism>
<dbReference type="RefSeq" id="WP_302076569.1">
    <property type="nucleotide sequence ID" value="NZ_JAUKWQ010000002.1"/>
</dbReference>
<feature type="compositionally biased region" description="Polar residues" evidence="1">
    <location>
        <begin position="133"/>
        <end position="148"/>
    </location>
</feature>
<protein>
    <submittedName>
        <fullName evidence="2">Uncharacterized protein</fullName>
    </submittedName>
</protein>
<evidence type="ECO:0000313" key="2">
    <source>
        <dbReference type="EMBL" id="MDO1582431.1"/>
    </source>
</evidence>
<reference evidence="2" key="2">
    <citation type="submission" date="2023-07" db="EMBL/GenBank/DDBJ databases">
        <authorList>
            <person name="Sun H."/>
        </authorList>
    </citation>
    <scope>NUCLEOTIDE SEQUENCE</scope>
    <source>
        <strain evidence="2">05753</strain>
    </source>
</reference>
<comment type="caution">
    <text evidence="2">The sequence shown here is derived from an EMBL/GenBank/DDBJ whole genome shotgun (WGS) entry which is preliminary data.</text>
</comment>
<accession>A0ABT8SVQ2</accession>
<sequence>MVLKIASLKANLARENNGDWIEYPLWEGVEFKVSGFRKPEYQAERDRIFRKLARDHKGKPVPVDVQRAALGPIMAKHLLHDWKGLDEPYSEDRARELLSQPEYRVFYDAVEWCCNEIASVDAQFEDDAAKNSVPRSAGSSKASSQATG</sequence>
<dbReference type="Proteomes" id="UP001169006">
    <property type="component" value="Unassembled WGS sequence"/>
</dbReference>
<evidence type="ECO:0000313" key="3">
    <source>
        <dbReference type="Proteomes" id="UP001169006"/>
    </source>
</evidence>
<proteinExistence type="predicted"/>
<name>A0ABT8SVQ2_9HYPH</name>
<evidence type="ECO:0000256" key="1">
    <source>
        <dbReference type="SAM" id="MobiDB-lite"/>
    </source>
</evidence>
<feature type="region of interest" description="Disordered" evidence="1">
    <location>
        <begin position="128"/>
        <end position="148"/>
    </location>
</feature>
<reference evidence="2" key="1">
    <citation type="journal article" date="2015" name="Int. J. Syst. Evol. Microbiol.">
        <title>Rhizobium oryzicola sp. nov., potential plant-growth-promoting endophytic bacteria isolated from rice roots.</title>
        <authorList>
            <person name="Zhang X.X."/>
            <person name="Gao J.S."/>
            <person name="Cao Y.H."/>
            <person name="Sheirdil R.A."/>
            <person name="Wang X.C."/>
            <person name="Zhang L."/>
        </authorList>
    </citation>
    <scope>NUCLEOTIDE SEQUENCE</scope>
    <source>
        <strain evidence="2">05753</strain>
    </source>
</reference>
<keyword evidence="3" id="KW-1185">Reference proteome</keyword>
<dbReference type="EMBL" id="JAUKWQ010000002">
    <property type="protein sequence ID" value="MDO1582431.1"/>
    <property type="molecule type" value="Genomic_DNA"/>
</dbReference>
<gene>
    <name evidence="2" type="ORF">Q2T52_09995</name>
</gene>